<evidence type="ECO:0000313" key="1">
    <source>
        <dbReference type="EMBL" id="QJA66496.1"/>
    </source>
</evidence>
<protein>
    <submittedName>
        <fullName evidence="1">Uncharacterized protein</fullName>
    </submittedName>
</protein>
<name>A0A6M3J9G5_9ZZZZ</name>
<accession>A0A6M3J9G5</accession>
<sequence length="45" mass="5141">MTLLFCFLSGVAFLFILLLAWSLCRASADADRLTERLHEQERGEP</sequence>
<evidence type="ECO:0000313" key="2">
    <source>
        <dbReference type="EMBL" id="QJA84363.1"/>
    </source>
</evidence>
<gene>
    <name evidence="2" type="ORF">MM415A00199_0020</name>
    <name evidence="1" type="ORF">MM415B00346_0006</name>
</gene>
<organism evidence="1">
    <name type="scientific">viral metagenome</name>
    <dbReference type="NCBI Taxonomy" id="1070528"/>
    <lineage>
        <taxon>unclassified sequences</taxon>
        <taxon>metagenomes</taxon>
        <taxon>organismal metagenomes</taxon>
    </lineage>
</organism>
<dbReference type="EMBL" id="MT142528">
    <property type="protein sequence ID" value="QJA84363.1"/>
    <property type="molecule type" value="Genomic_DNA"/>
</dbReference>
<reference evidence="1" key="1">
    <citation type="submission" date="2020-03" db="EMBL/GenBank/DDBJ databases">
        <title>The deep terrestrial virosphere.</title>
        <authorList>
            <person name="Holmfeldt K."/>
            <person name="Nilsson E."/>
            <person name="Simone D."/>
            <person name="Lopez-Fernandez M."/>
            <person name="Wu X."/>
            <person name="de Brujin I."/>
            <person name="Lundin D."/>
            <person name="Andersson A."/>
            <person name="Bertilsson S."/>
            <person name="Dopson M."/>
        </authorList>
    </citation>
    <scope>NUCLEOTIDE SEQUENCE</scope>
    <source>
        <strain evidence="2">MM415A00199</strain>
        <strain evidence="1">MM415B00346</strain>
    </source>
</reference>
<proteinExistence type="predicted"/>
<dbReference type="AlphaFoldDB" id="A0A6M3J9G5"/>
<dbReference type="EMBL" id="MT141556">
    <property type="protein sequence ID" value="QJA66496.1"/>
    <property type="molecule type" value="Genomic_DNA"/>
</dbReference>